<sequence>MQEPLSFRAATQSDAEAIAQVYLSSRKTLVAFAPIAHSDEVVVLWIRNHLIPNHQVIVVEQGHTIIGMMALSVDQETGWIDQLYLHPDFVGQRIGTKLVEYAKNALGSPIRLYTFQENQGAIRFYERQGFKAIQYGDGSGNEENCPDVLYEWR</sequence>
<dbReference type="GO" id="GO:0016747">
    <property type="term" value="F:acyltransferase activity, transferring groups other than amino-acyl groups"/>
    <property type="evidence" value="ECO:0007669"/>
    <property type="project" value="InterPro"/>
</dbReference>
<organism evidence="4">
    <name type="scientific">Leptolyngbya sp. NK1-12</name>
    <dbReference type="NCBI Taxonomy" id="2547451"/>
    <lineage>
        <taxon>Bacteria</taxon>
        <taxon>Bacillati</taxon>
        <taxon>Cyanobacteriota</taxon>
        <taxon>Cyanophyceae</taxon>
        <taxon>Leptolyngbyales</taxon>
        <taxon>Leptolyngbyaceae</taxon>
        <taxon>Leptolyngbya group</taxon>
        <taxon>Leptolyngbya</taxon>
    </lineage>
</organism>
<evidence type="ECO:0000256" key="2">
    <source>
        <dbReference type="ARBA" id="ARBA00023315"/>
    </source>
</evidence>
<protein>
    <submittedName>
        <fullName evidence="4">GNAT family N-acetyltransferase</fullName>
    </submittedName>
</protein>
<evidence type="ECO:0000313" key="4">
    <source>
        <dbReference type="EMBL" id="WNZ25791.1"/>
    </source>
</evidence>
<reference evidence="4" key="1">
    <citation type="submission" date="2020-05" db="EMBL/GenBank/DDBJ databases">
        <authorList>
            <person name="Zhu T."/>
            <person name="Keshari N."/>
            <person name="Lu X."/>
        </authorList>
    </citation>
    <scope>NUCLEOTIDE SEQUENCE</scope>
    <source>
        <strain evidence="4">NK1-12</strain>
    </source>
</reference>
<evidence type="ECO:0000256" key="1">
    <source>
        <dbReference type="ARBA" id="ARBA00022679"/>
    </source>
</evidence>
<evidence type="ECO:0000259" key="3">
    <source>
        <dbReference type="PROSITE" id="PS51186"/>
    </source>
</evidence>
<dbReference type="PROSITE" id="PS51186">
    <property type="entry name" value="GNAT"/>
    <property type="match status" value="1"/>
</dbReference>
<dbReference type="InterPro" id="IPR050832">
    <property type="entry name" value="Bact_Acetyltransf"/>
</dbReference>
<proteinExistence type="predicted"/>
<dbReference type="AlphaFoldDB" id="A0AA96WNG8"/>
<keyword evidence="2" id="KW-0012">Acyltransferase</keyword>
<dbReference type="PANTHER" id="PTHR43877:SF2">
    <property type="entry name" value="AMINOALKYLPHOSPHONATE N-ACETYLTRANSFERASE-RELATED"/>
    <property type="match status" value="1"/>
</dbReference>
<dbReference type="InterPro" id="IPR000182">
    <property type="entry name" value="GNAT_dom"/>
</dbReference>
<dbReference type="Pfam" id="PF00583">
    <property type="entry name" value="Acetyltransf_1"/>
    <property type="match status" value="1"/>
</dbReference>
<dbReference type="SUPFAM" id="SSF55729">
    <property type="entry name" value="Acyl-CoA N-acyltransferases (Nat)"/>
    <property type="match status" value="1"/>
</dbReference>
<feature type="domain" description="N-acetyltransferase" evidence="3">
    <location>
        <begin position="5"/>
        <end position="153"/>
    </location>
</feature>
<dbReference type="EMBL" id="CP053586">
    <property type="protein sequence ID" value="WNZ25791.1"/>
    <property type="molecule type" value="Genomic_DNA"/>
</dbReference>
<dbReference type="InterPro" id="IPR016181">
    <property type="entry name" value="Acyl_CoA_acyltransferase"/>
</dbReference>
<dbReference type="PANTHER" id="PTHR43877">
    <property type="entry name" value="AMINOALKYLPHOSPHONATE N-ACETYLTRANSFERASE-RELATED-RELATED"/>
    <property type="match status" value="1"/>
</dbReference>
<dbReference type="RefSeq" id="WP_316431958.1">
    <property type="nucleotide sequence ID" value="NZ_CP053586.1"/>
</dbReference>
<keyword evidence="1" id="KW-0808">Transferase</keyword>
<accession>A0AA96WNG8</accession>
<gene>
    <name evidence="4" type="ORF">HJG54_25115</name>
</gene>
<dbReference type="CDD" id="cd04301">
    <property type="entry name" value="NAT_SF"/>
    <property type="match status" value="1"/>
</dbReference>
<dbReference type="Gene3D" id="3.40.630.30">
    <property type="match status" value="1"/>
</dbReference>
<name>A0AA96WNG8_9CYAN</name>